<dbReference type="Proteomes" id="UP000231693">
    <property type="component" value="Unassembled WGS sequence"/>
</dbReference>
<evidence type="ECO:0000256" key="4">
    <source>
        <dbReference type="ARBA" id="ARBA00022989"/>
    </source>
</evidence>
<organism evidence="7 8">
    <name type="scientific">Sediminihabitans luteus</name>
    <dbReference type="NCBI Taxonomy" id="1138585"/>
    <lineage>
        <taxon>Bacteria</taxon>
        <taxon>Bacillati</taxon>
        <taxon>Actinomycetota</taxon>
        <taxon>Actinomycetes</taxon>
        <taxon>Micrococcales</taxon>
        <taxon>Cellulomonadaceae</taxon>
        <taxon>Sediminihabitans</taxon>
    </lineage>
</organism>
<keyword evidence="5" id="KW-0472">Membrane</keyword>
<reference evidence="7 8" key="1">
    <citation type="submission" date="2017-11" db="EMBL/GenBank/DDBJ databases">
        <title>Genomic Encyclopedia of Archaeal and Bacterial Type Strains, Phase II (KMG-II): From Individual Species to Whole Genera.</title>
        <authorList>
            <person name="Goeker M."/>
        </authorList>
    </citation>
    <scope>NUCLEOTIDE SEQUENCE [LARGE SCALE GENOMIC DNA]</scope>
    <source>
        <strain evidence="7 8">DSM 25478</strain>
    </source>
</reference>
<accession>A0A2M9D0C1</accession>
<keyword evidence="2" id="KW-1003">Cell membrane</keyword>
<comment type="subcellular location">
    <subcellularLocation>
        <location evidence="1">Cell membrane</location>
        <topology evidence="1">Multi-pass membrane protein</topology>
    </subcellularLocation>
</comment>
<evidence type="ECO:0000256" key="3">
    <source>
        <dbReference type="ARBA" id="ARBA00022692"/>
    </source>
</evidence>
<gene>
    <name evidence="7" type="ORF">CLV28_0774</name>
</gene>
<evidence type="ECO:0000256" key="2">
    <source>
        <dbReference type="ARBA" id="ARBA00022475"/>
    </source>
</evidence>
<evidence type="ECO:0000259" key="6">
    <source>
        <dbReference type="Pfam" id="PF00482"/>
    </source>
</evidence>
<keyword evidence="4" id="KW-1133">Transmembrane helix</keyword>
<name>A0A2M9D0C1_9CELL</name>
<dbReference type="GO" id="GO:0005886">
    <property type="term" value="C:plasma membrane"/>
    <property type="evidence" value="ECO:0007669"/>
    <property type="project" value="UniProtKB-SubCell"/>
</dbReference>
<protein>
    <submittedName>
        <fullName evidence="7">Type II secretion system (T2SS) protein F</fullName>
    </submittedName>
</protein>
<dbReference type="PANTHER" id="PTHR35007:SF3">
    <property type="entry name" value="POSSIBLE CONSERVED ALANINE RICH MEMBRANE PROTEIN"/>
    <property type="match status" value="1"/>
</dbReference>
<keyword evidence="3" id="KW-0812">Transmembrane</keyword>
<dbReference type="PANTHER" id="PTHR35007">
    <property type="entry name" value="INTEGRAL MEMBRANE PROTEIN-RELATED"/>
    <property type="match status" value="1"/>
</dbReference>
<dbReference type="InterPro" id="IPR018076">
    <property type="entry name" value="T2SS_GspF_dom"/>
</dbReference>
<evidence type="ECO:0000256" key="5">
    <source>
        <dbReference type="ARBA" id="ARBA00023136"/>
    </source>
</evidence>
<comment type="caution">
    <text evidence="7">The sequence shown here is derived from an EMBL/GenBank/DDBJ whole genome shotgun (WGS) entry which is preliminary data.</text>
</comment>
<dbReference type="AlphaFoldDB" id="A0A2M9D0C1"/>
<proteinExistence type="predicted"/>
<evidence type="ECO:0000256" key="1">
    <source>
        <dbReference type="ARBA" id="ARBA00004651"/>
    </source>
</evidence>
<dbReference type="EMBL" id="PGFE01000001">
    <property type="protein sequence ID" value="PJJ77553.1"/>
    <property type="molecule type" value="Genomic_DNA"/>
</dbReference>
<keyword evidence="8" id="KW-1185">Reference proteome</keyword>
<sequence>MTGVVTAAVLAPSMVVALLAGASGRQASRRVRALGVTRTAQGPRVPVPVLLELVGAAIRAGAGVPRALAAVGGALGVSTADGAALARAADALVLGSPWDEAWAGAPPRLEVLAAALRPTWEAGASPAEALRVAAEQSRQAAAARARTAAGRLGVHLVLPLGACFLPAFVLVGLVPVLVALGIGLVG</sequence>
<dbReference type="RefSeq" id="WP_239073128.1">
    <property type="nucleotide sequence ID" value="NZ_BOOX01000003.1"/>
</dbReference>
<evidence type="ECO:0000313" key="7">
    <source>
        <dbReference type="EMBL" id="PJJ77553.1"/>
    </source>
</evidence>
<feature type="domain" description="Type II secretion system protein GspF" evidence="6">
    <location>
        <begin position="51"/>
        <end position="173"/>
    </location>
</feature>
<evidence type="ECO:0000313" key="8">
    <source>
        <dbReference type="Proteomes" id="UP000231693"/>
    </source>
</evidence>
<dbReference type="Pfam" id="PF00482">
    <property type="entry name" value="T2SSF"/>
    <property type="match status" value="1"/>
</dbReference>